<dbReference type="OrthoDB" id="9133232at2"/>
<dbReference type="EMBL" id="CABPSP010000020">
    <property type="protein sequence ID" value="VVE75072.1"/>
    <property type="molecule type" value="Genomic_DNA"/>
</dbReference>
<keyword evidence="1" id="KW-0732">Signal</keyword>
<feature type="chain" id="PRO_5022905238" evidence="1">
    <location>
        <begin position="22"/>
        <end position="222"/>
    </location>
</feature>
<gene>
    <name evidence="2" type="ORF">PAN31117_05074</name>
</gene>
<reference evidence="2 3" key="1">
    <citation type="submission" date="2019-08" db="EMBL/GenBank/DDBJ databases">
        <authorList>
            <person name="Peeters C."/>
        </authorList>
    </citation>
    <scope>NUCLEOTIDE SEQUENCE [LARGE SCALE GENOMIC DNA]</scope>
    <source>
        <strain evidence="2 3">LMG 31117</strain>
    </source>
</reference>
<name>A0A5E5AQJ3_9BURK</name>
<evidence type="ECO:0000313" key="2">
    <source>
        <dbReference type="EMBL" id="VVE75072.1"/>
    </source>
</evidence>
<dbReference type="RefSeq" id="WP_150740597.1">
    <property type="nucleotide sequence ID" value="NZ_CABPSP010000020.1"/>
</dbReference>
<evidence type="ECO:0000313" key="3">
    <source>
        <dbReference type="Proteomes" id="UP000383122"/>
    </source>
</evidence>
<feature type="signal peptide" evidence="1">
    <location>
        <begin position="1"/>
        <end position="21"/>
    </location>
</feature>
<proteinExistence type="predicted"/>
<dbReference type="AlphaFoldDB" id="A0A5E5AQJ3"/>
<sequence>MLKKTLASAAVAMLLVNGAHAFPSFSGKTTGTQNSAPAADASGAQAALVSSYADAGREVLIAQSYLADAVGLKELSAKAKATAESLGSGATKDSLQDSDKMMSDTSIALQEQFKAGNLQMDASSKKAYSEGMQHLGSGILRYAGLHGKITDFSNEAKAQLESSSVMDKMAVTKKLSTGTYIVSETPKQVSNLGSTLKTAAAFATSQDIPVPKDATAALSAKF</sequence>
<dbReference type="Proteomes" id="UP000383122">
    <property type="component" value="Unassembled WGS sequence"/>
</dbReference>
<organism evidence="2 3">
    <name type="scientific">Pandoraea anapnoica</name>
    <dbReference type="NCBI Taxonomy" id="2508301"/>
    <lineage>
        <taxon>Bacteria</taxon>
        <taxon>Pseudomonadati</taxon>
        <taxon>Pseudomonadota</taxon>
        <taxon>Betaproteobacteria</taxon>
        <taxon>Burkholderiales</taxon>
        <taxon>Burkholderiaceae</taxon>
        <taxon>Pandoraea</taxon>
    </lineage>
</organism>
<keyword evidence="3" id="KW-1185">Reference proteome</keyword>
<accession>A0A5E5AQJ3</accession>
<protein>
    <submittedName>
        <fullName evidence="2">Uncharacterized protein</fullName>
    </submittedName>
</protein>
<evidence type="ECO:0000256" key="1">
    <source>
        <dbReference type="SAM" id="SignalP"/>
    </source>
</evidence>